<comment type="caution">
    <text evidence="8">The sequence shown here is derived from an EMBL/GenBank/DDBJ whole genome shotgun (WGS) entry which is preliminary data.</text>
</comment>
<protein>
    <submittedName>
        <fullName evidence="8">RagB/SusD family nutrient uptake outer membrane protein</fullName>
    </submittedName>
</protein>
<keyword evidence="9" id="KW-1185">Reference proteome</keyword>
<evidence type="ECO:0000259" key="7">
    <source>
        <dbReference type="Pfam" id="PF14322"/>
    </source>
</evidence>
<accession>A0A4Q2UHE4</accession>
<feature type="domain" description="RagB/SusD" evidence="6">
    <location>
        <begin position="286"/>
        <end position="588"/>
    </location>
</feature>
<dbReference type="Proteomes" id="UP000290407">
    <property type="component" value="Unassembled WGS sequence"/>
</dbReference>
<reference evidence="8 9" key="1">
    <citation type="submission" date="2019-01" db="EMBL/GenBank/DDBJ databases">
        <title>Spirosoma flava sp. nov., a propanil-degrading bacterium isolated from herbicide-contaminated soil.</title>
        <authorList>
            <person name="Zhang L."/>
            <person name="Jiang J.-D."/>
        </authorList>
    </citation>
    <scope>NUCLEOTIDE SEQUENCE [LARGE SCALE GENOMIC DNA]</scope>
    <source>
        <strain evidence="8 9">TY50</strain>
    </source>
</reference>
<evidence type="ECO:0000256" key="2">
    <source>
        <dbReference type="ARBA" id="ARBA00006275"/>
    </source>
</evidence>
<evidence type="ECO:0000256" key="3">
    <source>
        <dbReference type="ARBA" id="ARBA00022729"/>
    </source>
</evidence>
<dbReference type="RefSeq" id="WP_129602401.1">
    <property type="nucleotide sequence ID" value="NZ_SBLB01000004.1"/>
</dbReference>
<feature type="domain" description="SusD-like N-terminal" evidence="7">
    <location>
        <begin position="104"/>
        <end position="233"/>
    </location>
</feature>
<sequence>MKNIKKWGYAGMLSVVVMTMNGCGEDFLTRTPQGTFSPDAVTDARGIETLLTGAYGLLDGIPASGSTWHGAVSNWVFGGVTSDDAYKGTDAGDQPEQTALERYVWVVTNEHVRGKWRTLYNGVSRTNDVLDNLAQVQNLDTARRRVITAEARFLRGFYHFEAKKMWNNIPYIDEQDYNKEVPDSAKVPNTENAWPRIEADFQFAMQNLPDQFSGEPGRATRWAAMGMLAKCYMHQAFDPYTGAPNNAKLQQAQTLLNQIIASGRFALMPNFGDNFSAAPANRNNRESLFEVQYSVTSSAGGGGGLGDELAWPYNTGPGGCCGFYQPSQNLVNAYKTDANGLPLPATFNNTDVTSDQGITSDQPFTPYAGPLDPRLDHTVGRRGIPFKDWGVHPGRAWIRDQAYAGPYSPIKHIPERQFFGVNPGNNRLHSNNYRYLRYDHILLWAAEVEVEIGSLAKARDYVNQVRRRAANPDGFVKTAAGQPAANYVIREYPATSTAFATKEAARQAVRFENRLEFAMEGHRFFELVRWGIAEPTLNAYLTTERTKRTYLTGATFVKNRNEFFPIPFEEILNSNLNGRPTLTQNQGYQ</sequence>
<dbReference type="EMBL" id="SBLB01000004">
    <property type="protein sequence ID" value="RYC68813.1"/>
    <property type="molecule type" value="Genomic_DNA"/>
</dbReference>
<evidence type="ECO:0000256" key="1">
    <source>
        <dbReference type="ARBA" id="ARBA00004442"/>
    </source>
</evidence>
<dbReference type="InterPro" id="IPR012944">
    <property type="entry name" value="SusD_RagB_dom"/>
</dbReference>
<dbReference type="AlphaFoldDB" id="A0A4Q2UHE4"/>
<dbReference type="Gene3D" id="1.25.40.390">
    <property type="match status" value="1"/>
</dbReference>
<dbReference type="GO" id="GO:0009279">
    <property type="term" value="C:cell outer membrane"/>
    <property type="evidence" value="ECO:0007669"/>
    <property type="project" value="UniProtKB-SubCell"/>
</dbReference>
<evidence type="ECO:0000313" key="8">
    <source>
        <dbReference type="EMBL" id="RYC68813.1"/>
    </source>
</evidence>
<gene>
    <name evidence="8" type="ORF">EQG79_15450</name>
</gene>
<keyword evidence="5" id="KW-0998">Cell outer membrane</keyword>
<dbReference type="InterPro" id="IPR011990">
    <property type="entry name" value="TPR-like_helical_dom_sf"/>
</dbReference>
<dbReference type="InterPro" id="IPR033985">
    <property type="entry name" value="SusD-like_N"/>
</dbReference>
<evidence type="ECO:0000256" key="4">
    <source>
        <dbReference type="ARBA" id="ARBA00023136"/>
    </source>
</evidence>
<evidence type="ECO:0000313" key="9">
    <source>
        <dbReference type="Proteomes" id="UP000290407"/>
    </source>
</evidence>
<evidence type="ECO:0000256" key="5">
    <source>
        <dbReference type="ARBA" id="ARBA00023237"/>
    </source>
</evidence>
<dbReference type="SUPFAM" id="SSF48452">
    <property type="entry name" value="TPR-like"/>
    <property type="match status" value="1"/>
</dbReference>
<keyword evidence="3" id="KW-0732">Signal</keyword>
<evidence type="ECO:0000259" key="6">
    <source>
        <dbReference type="Pfam" id="PF07980"/>
    </source>
</evidence>
<comment type="similarity">
    <text evidence="2">Belongs to the SusD family.</text>
</comment>
<dbReference type="Pfam" id="PF14322">
    <property type="entry name" value="SusD-like_3"/>
    <property type="match status" value="1"/>
</dbReference>
<proteinExistence type="inferred from homology"/>
<keyword evidence="4" id="KW-0472">Membrane</keyword>
<name>A0A4Q2UHE4_9BACT</name>
<dbReference type="Pfam" id="PF07980">
    <property type="entry name" value="SusD_RagB"/>
    <property type="match status" value="1"/>
</dbReference>
<comment type="subcellular location">
    <subcellularLocation>
        <location evidence="1">Cell outer membrane</location>
    </subcellularLocation>
</comment>
<organism evidence="8 9">
    <name type="scientific">Spirosoma sordidisoli</name>
    <dbReference type="NCBI Taxonomy" id="2502893"/>
    <lineage>
        <taxon>Bacteria</taxon>
        <taxon>Pseudomonadati</taxon>
        <taxon>Bacteroidota</taxon>
        <taxon>Cytophagia</taxon>
        <taxon>Cytophagales</taxon>
        <taxon>Cytophagaceae</taxon>
        <taxon>Spirosoma</taxon>
    </lineage>
</organism>